<dbReference type="PANTHER" id="PTHR10509">
    <property type="entry name" value="O-METHYLTRANSFERASE-RELATED"/>
    <property type="match status" value="1"/>
</dbReference>
<dbReference type="CDD" id="cd02440">
    <property type="entry name" value="AdoMet_MTases"/>
    <property type="match status" value="1"/>
</dbReference>
<evidence type="ECO:0000256" key="3">
    <source>
        <dbReference type="ARBA" id="ARBA00022691"/>
    </source>
</evidence>
<dbReference type="InterPro" id="IPR002935">
    <property type="entry name" value="SAM_O-MeTrfase"/>
</dbReference>
<evidence type="ECO:0000313" key="4">
    <source>
        <dbReference type="EMBL" id="AXK38669.1"/>
    </source>
</evidence>
<dbReference type="Pfam" id="PF01596">
    <property type="entry name" value="Methyltransf_3"/>
    <property type="match status" value="1"/>
</dbReference>
<dbReference type="InterPro" id="IPR029063">
    <property type="entry name" value="SAM-dependent_MTases_sf"/>
</dbReference>
<dbReference type="GO" id="GO:0008757">
    <property type="term" value="F:S-adenosylmethionine-dependent methyltransferase activity"/>
    <property type="evidence" value="ECO:0007669"/>
    <property type="project" value="TreeGrafter"/>
</dbReference>
<proteinExistence type="predicted"/>
<dbReference type="AlphaFoldDB" id="A0A345Y417"/>
<dbReference type="Proteomes" id="UP000254537">
    <property type="component" value="Chromosome"/>
</dbReference>
<dbReference type="SUPFAM" id="SSF53335">
    <property type="entry name" value="S-adenosyl-L-methionine-dependent methyltransferases"/>
    <property type="match status" value="1"/>
</dbReference>
<dbReference type="InterPro" id="IPR050362">
    <property type="entry name" value="Cation-dep_OMT"/>
</dbReference>
<protein>
    <submittedName>
        <fullName evidence="4">Methyltransferase</fullName>
    </submittedName>
</protein>
<reference evidence="4 5" key="1">
    <citation type="submission" date="2018-07" db="EMBL/GenBank/DDBJ databases">
        <title>Crenobacter cavernae sp. nov., isolated from a karst cave.</title>
        <authorList>
            <person name="Zhu H."/>
        </authorList>
    </citation>
    <scope>NUCLEOTIDE SEQUENCE [LARGE SCALE GENOMIC DNA]</scope>
    <source>
        <strain evidence="4 5">K1W11S-77</strain>
    </source>
</reference>
<evidence type="ECO:0000313" key="5">
    <source>
        <dbReference type="Proteomes" id="UP000254537"/>
    </source>
</evidence>
<keyword evidence="1 4" id="KW-0489">Methyltransferase</keyword>
<sequence length="231" mass="25238">MTRRTMSLDNRLYDYLLGVGVNESPALARLREETANHRLAKMQLAPEQGALLQWLVRLTRARRYLEIGVFTGYSSLAVAEALPPDGEIVACDVSDIFTQIAREHWRAAGVDGKIELRLKPALETLAELLEQGQAGRFDIALIDADKPNTPAYFEACLKLVRRGGVIAIDNVFLNGRVADPQPDDPPGVGILAAFNTALIADPRVDVTVLPMGDGLTLAHVRGGMERAVRTE</sequence>
<name>A0A345Y417_9NEIS</name>
<evidence type="ECO:0000256" key="2">
    <source>
        <dbReference type="ARBA" id="ARBA00022679"/>
    </source>
</evidence>
<gene>
    <name evidence="4" type="ORF">DWG20_04060</name>
</gene>
<dbReference type="GO" id="GO:0008171">
    <property type="term" value="F:O-methyltransferase activity"/>
    <property type="evidence" value="ECO:0007669"/>
    <property type="project" value="InterPro"/>
</dbReference>
<evidence type="ECO:0000256" key="1">
    <source>
        <dbReference type="ARBA" id="ARBA00022603"/>
    </source>
</evidence>
<organism evidence="4 5">
    <name type="scientific">Crenobacter cavernae</name>
    <dbReference type="NCBI Taxonomy" id="2290923"/>
    <lineage>
        <taxon>Bacteria</taxon>
        <taxon>Pseudomonadati</taxon>
        <taxon>Pseudomonadota</taxon>
        <taxon>Betaproteobacteria</taxon>
        <taxon>Neisseriales</taxon>
        <taxon>Neisseriaceae</taxon>
        <taxon>Crenobacter</taxon>
    </lineage>
</organism>
<dbReference type="PANTHER" id="PTHR10509:SF14">
    <property type="entry name" value="CAFFEOYL-COA O-METHYLTRANSFERASE 3-RELATED"/>
    <property type="match status" value="1"/>
</dbReference>
<keyword evidence="3" id="KW-0949">S-adenosyl-L-methionine</keyword>
<dbReference type="GO" id="GO:0032259">
    <property type="term" value="P:methylation"/>
    <property type="evidence" value="ECO:0007669"/>
    <property type="project" value="UniProtKB-KW"/>
</dbReference>
<dbReference type="OrthoDB" id="9799672at2"/>
<dbReference type="RefSeq" id="WP_115432604.1">
    <property type="nucleotide sequence ID" value="NZ_CP031337.1"/>
</dbReference>
<dbReference type="EMBL" id="CP031337">
    <property type="protein sequence ID" value="AXK38669.1"/>
    <property type="molecule type" value="Genomic_DNA"/>
</dbReference>
<keyword evidence="2 4" id="KW-0808">Transferase</keyword>
<dbReference type="PROSITE" id="PS51682">
    <property type="entry name" value="SAM_OMT_I"/>
    <property type="match status" value="1"/>
</dbReference>
<accession>A0A345Y417</accession>
<dbReference type="KEGG" id="ccah:DWG20_04060"/>
<dbReference type="Gene3D" id="3.40.50.150">
    <property type="entry name" value="Vaccinia Virus protein VP39"/>
    <property type="match status" value="1"/>
</dbReference>